<evidence type="ECO:0000256" key="1">
    <source>
        <dbReference type="SAM" id="MobiDB-lite"/>
    </source>
</evidence>
<dbReference type="EnsemblProtists" id="EOD40624">
    <property type="protein sequence ID" value="EOD40624"/>
    <property type="gene ID" value="EMIHUDRAFT_372787"/>
</dbReference>
<dbReference type="HOGENOM" id="CLU_1716649_0_0_1"/>
<reference evidence="4" key="2">
    <citation type="submission" date="2024-10" db="UniProtKB">
        <authorList>
            <consortium name="EnsemblProtists"/>
        </authorList>
    </citation>
    <scope>IDENTIFICATION</scope>
</reference>
<dbReference type="SUPFAM" id="SSF50090">
    <property type="entry name" value="Electron transport accessory proteins"/>
    <property type="match status" value="1"/>
</dbReference>
<dbReference type="AlphaFoldDB" id="A0A0D3KXY9"/>
<dbReference type="RefSeq" id="XP_005793053.1">
    <property type="nucleotide sequence ID" value="XM_005792996.1"/>
</dbReference>
<keyword evidence="5" id="KW-1185">Reference proteome</keyword>
<keyword evidence="2" id="KW-0732">Signal</keyword>
<feature type="chain" id="PRO_5044291964" description="Ferredoxin thioredoxin reductase alpha chain domain-containing protein" evidence="2">
    <location>
        <begin position="18"/>
        <end position="153"/>
    </location>
</feature>
<feature type="region of interest" description="Disordered" evidence="1">
    <location>
        <begin position="29"/>
        <end position="55"/>
    </location>
</feature>
<dbReference type="GO" id="GO:0015979">
    <property type="term" value="P:photosynthesis"/>
    <property type="evidence" value="ECO:0007669"/>
    <property type="project" value="InterPro"/>
</dbReference>
<dbReference type="Proteomes" id="UP000013827">
    <property type="component" value="Unassembled WGS sequence"/>
</dbReference>
<organism evidence="4 5">
    <name type="scientific">Emiliania huxleyi (strain CCMP1516)</name>
    <dbReference type="NCBI Taxonomy" id="280463"/>
    <lineage>
        <taxon>Eukaryota</taxon>
        <taxon>Haptista</taxon>
        <taxon>Haptophyta</taxon>
        <taxon>Prymnesiophyceae</taxon>
        <taxon>Isochrysidales</taxon>
        <taxon>Noelaerhabdaceae</taxon>
        <taxon>Emiliania</taxon>
    </lineage>
</organism>
<dbReference type="Pfam" id="PF02941">
    <property type="entry name" value="FeThRed_A"/>
    <property type="match status" value="1"/>
</dbReference>
<evidence type="ECO:0000259" key="3">
    <source>
        <dbReference type="Pfam" id="PF02941"/>
    </source>
</evidence>
<name>A0A0D3KXY9_EMIH1</name>
<feature type="signal peptide" evidence="2">
    <location>
        <begin position="1"/>
        <end position="17"/>
    </location>
</feature>
<sequence>MSRAIGLALLCLASASALLSPLLAPPPPPLSAQHLPRSGQHVGVRGTAGRAAHAPRRCSTVSAKLGLAGLKLDQPQTIAVGARVRVSKRVVLRHVPKHKEGLDVQGLEGEVIKSYGRGDISANRPIKVEFQSPRFVGHFDVNELSLVDQPEAT</sequence>
<accession>A0A0D3KXY9</accession>
<dbReference type="InterPro" id="IPR004207">
    <property type="entry name" value="Fd_thioredoxin_Rdtase_alpha"/>
</dbReference>
<protein>
    <recommendedName>
        <fullName evidence="3">Ferredoxin thioredoxin reductase alpha chain domain-containing protein</fullName>
    </recommendedName>
</protein>
<evidence type="ECO:0000313" key="4">
    <source>
        <dbReference type="EnsemblProtists" id="EOD40624"/>
    </source>
</evidence>
<dbReference type="Gene3D" id="2.30.30.50">
    <property type="match status" value="1"/>
</dbReference>
<dbReference type="PaxDb" id="2903-EOD40624"/>
<proteinExistence type="predicted"/>
<evidence type="ECO:0000256" key="2">
    <source>
        <dbReference type="SAM" id="SignalP"/>
    </source>
</evidence>
<dbReference type="GeneID" id="17285898"/>
<dbReference type="InterPro" id="IPR008990">
    <property type="entry name" value="Elect_transpt_acc-like_dom_sf"/>
</dbReference>
<reference evidence="5" key="1">
    <citation type="journal article" date="2013" name="Nature">
        <title>Pan genome of the phytoplankton Emiliania underpins its global distribution.</title>
        <authorList>
            <person name="Read B.A."/>
            <person name="Kegel J."/>
            <person name="Klute M.J."/>
            <person name="Kuo A."/>
            <person name="Lefebvre S.C."/>
            <person name="Maumus F."/>
            <person name="Mayer C."/>
            <person name="Miller J."/>
            <person name="Monier A."/>
            <person name="Salamov A."/>
            <person name="Young J."/>
            <person name="Aguilar M."/>
            <person name="Claverie J.M."/>
            <person name="Frickenhaus S."/>
            <person name="Gonzalez K."/>
            <person name="Herman E.K."/>
            <person name="Lin Y.C."/>
            <person name="Napier J."/>
            <person name="Ogata H."/>
            <person name="Sarno A.F."/>
            <person name="Shmutz J."/>
            <person name="Schroeder D."/>
            <person name="de Vargas C."/>
            <person name="Verret F."/>
            <person name="von Dassow P."/>
            <person name="Valentin K."/>
            <person name="Van de Peer Y."/>
            <person name="Wheeler G."/>
            <person name="Dacks J.B."/>
            <person name="Delwiche C.F."/>
            <person name="Dyhrman S.T."/>
            <person name="Glockner G."/>
            <person name="John U."/>
            <person name="Richards T."/>
            <person name="Worden A.Z."/>
            <person name="Zhang X."/>
            <person name="Grigoriev I.V."/>
            <person name="Allen A.E."/>
            <person name="Bidle K."/>
            <person name="Borodovsky M."/>
            <person name="Bowler C."/>
            <person name="Brownlee C."/>
            <person name="Cock J.M."/>
            <person name="Elias M."/>
            <person name="Gladyshev V.N."/>
            <person name="Groth M."/>
            <person name="Guda C."/>
            <person name="Hadaegh A."/>
            <person name="Iglesias-Rodriguez M.D."/>
            <person name="Jenkins J."/>
            <person name="Jones B.M."/>
            <person name="Lawson T."/>
            <person name="Leese F."/>
            <person name="Lindquist E."/>
            <person name="Lobanov A."/>
            <person name="Lomsadze A."/>
            <person name="Malik S.B."/>
            <person name="Marsh M.E."/>
            <person name="Mackinder L."/>
            <person name="Mock T."/>
            <person name="Mueller-Roeber B."/>
            <person name="Pagarete A."/>
            <person name="Parker M."/>
            <person name="Probert I."/>
            <person name="Quesneville H."/>
            <person name="Raines C."/>
            <person name="Rensing S.A."/>
            <person name="Riano-Pachon D.M."/>
            <person name="Richier S."/>
            <person name="Rokitta S."/>
            <person name="Shiraiwa Y."/>
            <person name="Soanes D.M."/>
            <person name="van der Giezen M."/>
            <person name="Wahlund T.M."/>
            <person name="Williams B."/>
            <person name="Wilson W."/>
            <person name="Wolfe G."/>
            <person name="Wurch L.L."/>
        </authorList>
    </citation>
    <scope>NUCLEOTIDE SEQUENCE</scope>
</reference>
<evidence type="ECO:0000313" key="5">
    <source>
        <dbReference type="Proteomes" id="UP000013827"/>
    </source>
</evidence>
<dbReference type="KEGG" id="ehx:EMIHUDRAFT_372787"/>
<feature type="domain" description="Ferredoxin thioredoxin reductase alpha chain" evidence="3">
    <location>
        <begin position="80"/>
        <end position="143"/>
    </location>
</feature>